<sequence>MITSESHRIQDLLSQGTTSPLTRAVYEVVDDTLVETLCAFANMPRGGFIVIGLGDNAQPILLKASETLESELQALSQDHIQPALQLSLFRANFDDQPVLVANVPPADPAAMPFRVVATHQAYIRSERGNYVLSPSEVQQLQDQQQEAYDLRAVNDSSAQHLNEALVQRFLEAVRHDSQILTDASDTEILQSTGVMTTDGLLTVAGVYTLGRYPQQFFPNLRITATSRNATTEQDATPQRFEGPLPVLLENAVRWVIRQAGDSSQHSVHGLHRTSIPIVAIREVITNALIHRSLSPHTLGQSVQLEVVEGELTVTSPGGLHKISLEQLGREPRETAVNPSLYEICRFVSVEGGHRIVDPARCTLREVHWVLRRAGVHAPAYLDSGLQVIVTVGRRDELTDADTDWLVTLPSHDRLTTPQRYLLVAMSNGKPWNTDELYREFGPAGTKFAISQLAHLAELGLVRTRQDHDATRYWIDKQLQRDDTTHIGQPLALQSVPNETPAPQLGATDHAGTDHSPRDNDDSAAARAAAVSKHGATLWNVLREDPMNIHDLAHATKLSLSQTRYGVQRLVSEGIVLRTGGQGHRETTYRRSA</sequence>
<dbReference type="RefSeq" id="WP_141864610.1">
    <property type="nucleotide sequence ID" value="NZ_BAABAN010000016.1"/>
</dbReference>
<dbReference type="Gene3D" id="3.30.950.30">
    <property type="entry name" value="Schlafen, AAA domain"/>
    <property type="match status" value="1"/>
</dbReference>
<evidence type="ECO:0000256" key="1">
    <source>
        <dbReference type="SAM" id="MobiDB-lite"/>
    </source>
</evidence>
<protein>
    <submittedName>
        <fullName evidence="3">ATP-dependent DNA helicase RecG</fullName>
    </submittedName>
</protein>
<dbReference type="AlphaFoldDB" id="A0A543ANK3"/>
<dbReference type="InterPro" id="IPR038461">
    <property type="entry name" value="Schlafen_AlbA_2_dom_sf"/>
</dbReference>
<dbReference type="SUPFAM" id="SSF46785">
    <property type="entry name" value="Winged helix' DNA-binding domain"/>
    <property type="match status" value="1"/>
</dbReference>
<feature type="region of interest" description="Disordered" evidence="1">
    <location>
        <begin position="490"/>
        <end position="525"/>
    </location>
</feature>
<dbReference type="OrthoDB" id="9805115at2"/>
<accession>A0A543ANK3</accession>
<dbReference type="PANTHER" id="PTHR30595:SF6">
    <property type="entry name" value="SCHLAFEN ALBA-2 DOMAIN-CONTAINING PROTEIN"/>
    <property type="match status" value="1"/>
</dbReference>
<dbReference type="Proteomes" id="UP000319746">
    <property type="component" value="Unassembled WGS sequence"/>
</dbReference>
<gene>
    <name evidence="3" type="ORF">FB556_0617</name>
</gene>
<keyword evidence="3" id="KW-0547">Nucleotide-binding</keyword>
<evidence type="ECO:0000259" key="2">
    <source>
        <dbReference type="Pfam" id="PF04326"/>
    </source>
</evidence>
<proteinExistence type="predicted"/>
<comment type="caution">
    <text evidence="3">The sequence shown here is derived from an EMBL/GenBank/DDBJ whole genome shotgun (WGS) entry which is preliminary data.</text>
</comment>
<name>A0A543ANK3_9MICC</name>
<keyword evidence="3" id="KW-0347">Helicase</keyword>
<keyword evidence="3" id="KW-0378">Hydrolase</keyword>
<reference evidence="3 4" key="1">
    <citation type="submission" date="2019-06" db="EMBL/GenBank/DDBJ databases">
        <title>Sequencing the genomes of 1000 actinobacteria strains.</title>
        <authorList>
            <person name="Klenk H.-P."/>
        </authorList>
    </citation>
    <scope>NUCLEOTIDE SEQUENCE [LARGE SCALE GENOMIC DNA]</scope>
    <source>
        <strain evidence="3 4">DSM 24083</strain>
    </source>
</reference>
<dbReference type="InterPro" id="IPR036390">
    <property type="entry name" value="WH_DNA-bd_sf"/>
</dbReference>
<dbReference type="InterPro" id="IPR038475">
    <property type="entry name" value="RecG_C_sf"/>
</dbReference>
<feature type="compositionally biased region" description="Basic and acidic residues" evidence="1">
    <location>
        <begin position="510"/>
        <end position="520"/>
    </location>
</feature>
<evidence type="ECO:0000313" key="3">
    <source>
        <dbReference type="EMBL" id="TQL74164.1"/>
    </source>
</evidence>
<dbReference type="Gene3D" id="3.30.565.60">
    <property type="match status" value="1"/>
</dbReference>
<dbReference type="PANTHER" id="PTHR30595">
    <property type="entry name" value="GLPR-RELATED TRANSCRIPTIONAL REPRESSOR"/>
    <property type="match status" value="1"/>
</dbReference>
<dbReference type="GO" id="GO:0004386">
    <property type="term" value="F:helicase activity"/>
    <property type="evidence" value="ECO:0007669"/>
    <property type="project" value="UniProtKB-KW"/>
</dbReference>
<keyword evidence="3" id="KW-0067">ATP-binding</keyword>
<keyword evidence="4" id="KW-1185">Reference proteome</keyword>
<dbReference type="EMBL" id="VFOU01000001">
    <property type="protein sequence ID" value="TQL74164.1"/>
    <property type="molecule type" value="Genomic_DNA"/>
</dbReference>
<dbReference type="InterPro" id="IPR007421">
    <property type="entry name" value="Schlafen_AlbA_2_dom"/>
</dbReference>
<feature type="domain" description="Schlafen AlbA-2" evidence="2">
    <location>
        <begin position="33"/>
        <end position="130"/>
    </location>
</feature>
<dbReference type="Pfam" id="PF04326">
    <property type="entry name" value="SLFN_AlbA_2"/>
    <property type="match status" value="1"/>
</dbReference>
<evidence type="ECO:0000313" key="4">
    <source>
        <dbReference type="Proteomes" id="UP000319746"/>
    </source>
</evidence>
<organism evidence="3 4">
    <name type="scientific">Enteractinococcus coprophilus</name>
    <dbReference type="NCBI Taxonomy" id="1027633"/>
    <lineage>
        <taxon>Bacteria</taxon>
        <taxon>Bacillati</taxon>
        <taxon>Actinomycetota</taxon>
        <taxon>Actinomycetes</taxon>
        <taxon>Micrococcales</taxon>
        <taxon>Micrococcaceae</taxon>
    </lineage>
</organism>